<dbReference type="EMBL" id="FQYP01000002">
    <property type="protein sequence ID" value="SHI70917.1"/>
    <property type="molecule type" value="Genomic_DNA"/>
</dbReference>
<dbReference type="AlphaFoldDB" id="A0A1M6DCA9"/>
<dbReference type="Pfam" id="PF12146">
    <property type="entry name" value="Hydrolase_4"/>
    <property type="match status" value="1"/>
</dbReference>
<feature type="transmembrane region" description="Helical" evidence="1">
    <location>
        <begin position="148"/>
        <end position="166"/>
    </location>
</feature>
<keyword evidence="1" id="KW-0472">Membrane</keyword>
<dbReference type="Proteomes" id="UP000184432">
    <property type="component" value="Unassembled WGS sequence"/>
</dbReference>
<reference evidence="4" key="1">
    <citation type="submission" date="2016-11" db="EMBL/GenBank/DDBJ databases">
        <authorList>
            <person name="Varghese N."/>
            <person name="Submissions S."/>
        </authorList>
    </citation>
    <scope>NUCLEOTIDE SEQUENCE [LARGE SCALE GENOMIC DNA]</scope>
    <source>
        <strain evidence="4">DSM 22623</strain>
    </source>
</reference>
<name>A0A1M6DCA9_9FLAO</name>
<dbReference type="SUPFAM" id="SSF53474">
    <property type="entry name" value="alpha/beta-Hydrolases"/>
    <property type="match status" value="1"/>
</dbReference>
<dbReference type="Gene3D" id="3.40.50.1820">
    <property type="entry name" value="alpha/beta hydrolase"/>
    <property type="match status" value="1"/>
</dbReference>
<keyword evidence="4" id="KW-1185">Reference proteome</keyword>
<evidence type="ECO:0000256" key="1">
    <source>
        <dbReference type="SAM" id="Phobius"/>
    </source>
</evidence>
<feature type="domain" description="Serine aminopeptidase S33" evidence="2">
    <location>
        <begin position="40"/>
        <end position="154"/>
    </location>
</feature>
<dbReference type="GO" id="GO:0016787">
    <property type="term" value="F:hydrolase activity"/>
    <property type="evidence" value="ECO:0007669"/>
    <property type="project" value="UniProtKB-KW"/>
</dbReference>
<dbReference type="InterPro" id="IPR029058">
    <property type="entry name" value="AB_hydrolase_fold"/>
</dbReference>
<dbReference type="InterPro" id="IPR022742">
    <property type="entry name" value="Hydrolase_4"/>
</dbReference>
<proteinExistence type="predicted"/>
<organism evidence="3 4">
    <name type="scientific">Aquimarina spongiae</name>
    <dbReference type="NCBI Taxonomy" id="570521"/>
    <lineage>
        <taxon>Bacteria</taxon>
        <taxon>Pseudomonadati</taxon>
        <taxon>Bacteroidota</taxon>
        <taxon>Flavobacteriia</taxon>
        <taxon>Flavobacteriales</taxon>
        <taxon>Flavobacteriaceae</taxon>
        <taxon>Aquimarina</taxon>
    </lineage>
</organism>
<evidence type="ECO:0000259" key="2">
    <source>
        <dbReference type="Pfam" id="PF12146"/>
    </source>
</evidence>
<evidence type="ECO:0000313" key="4">
    <source>
        <dbReference type="Proteomes" id="UP000184432"/>
    </source>
</evidence>
<dbReference type="PIRSF" id="PIRSF037442">
    <property type="entry name" value="UCP037442_abhydr"/>
    <property type="match status" value="1"/>
</dbReference>
<sequence>MKLIPATDSYPLSAQIYRSNKDVSKNKVLIMNSATAVDKKLYHHYSVYMSEKGYDVITYDYRGIAASRPKKLRGFTTSFLEWGQHDFSGVVDFALREFPGQQLFVFGHSIGGTIIGMTEHCKKISGIINIGAQTAYYKDWDKKQRRKIYFLWHGVLPLITKIVGYFPGKKLGMLEDVPKGVIDQWHQRRLQEDMKEQLEANGIQFFYDAYPNKLLTLGVEDDPIGTEAAIRRIHDSFIQADKQLKVIQLKDVPTNKIGHFGFFSRKFKDTLWKETLHWFDAI</sequence>
<dbReference type="RefSeq" id="WP_073315313.1">
    <property type="nucleotide sequence ID" value="NZ_FQYP01000002.1"/>
</dbReference>
<dbReference type="STRING" id="570521.SAMN04488508_102544"/>
<evidence type="ECO:0000313" key="3">
    <source>
        <dbReference type="EMBL" id="SHI70917.1"/>
    </source>
</evidence>
<dbReference type="InterPro" id="IPR017208">
    <property type="entry name" value="UCP037442_abhydr"/>
</dbReference>
<keyword evidence="3" id="KW-0378">Hydrolase</keyword>
<dbReference type="OrthoDB" id="9785076at2"/>
<protein>
    <submittedName>
        <fullName evidence="3">Predicted alpha/beta hydrolase</fullName>
    </submittedName>
</protein>
<gene>
    <name evidence="3" type="ORF">SAMN04488508_102544</name>
</gene>
<keyword evidence="1" id="KW-0812">Transmembrane</keyword>
<keyword evidence="1" id="KW-1133">Transmembrane helix</keyword>
<accession>A0A1M6DCA9</accession>